<dbReference type="OrthoDB" id="3350617at2"/>
<accession>A0A327ZI70</accession>
<protein>
    <submittedName>
        <fullName evidence="1">Uncharacterized protein</fullName>
    </submittedName>
</protein>
<name>A0A327ZI70_9ACTN</name>
<proteinExistence type="predicted"/>
<sequence length="295" mass="30907">MITSLEPPAERDLPPARAATIRATLLSQTDSPTPDHRAGKLAPGRRSGRVRLALLAAVSLAAAGAVAAPLLGDDPAPATTLAMGPSELTSSLAETASDCLAGYPDDPMFAHMPRFPVAAGDLAVAAEHSGRAMAIYLADDGFLSCHTVREGDNEESGGFSIDEWHDRKDWLPGPVQLIDYGSSGHESGWVFAAGRVSARVDRLVLEHGNGASTEARLSQGAFGLVTTTEDVGPEAKLVAYDAAGEVVERDRFFAPLSMRDQCYAAPDGTVIYPAETGKEGAPGETDCLAAEPWVR</sequence>
<dbReference type="AlphaFoldDB" id="A0A327ZI70"/>
<dbReference type="Proteomes" id="UP000249341">
    <property type="component" value="Unassembled WGS sequence"/>
</dbReference>
<dbReference type="EMBL" id="QLMJ01000002">
    <property type="protein sequence ID" value="RAK42647.1"/>
    <property type="molecule type" value="Genomic_DNA"/>
</dbReference>
<comment type="caution">
    <text evidence="1">The sequence shown here is derived from an EMBL/GenBank/DDBJ whole genome shotgun (WGS) entry which is preliminary data.</text>
</comment>
<gene>
    <name evidence="1" type="ORF">B0I29_102472</name>
</gene>
<evidence type="ECO:0000313" key="1">
    <source>
        <dbReference type="EMBL" id="RAK42647.1"/>
    </source>
</evidence>
<keyword evidence="2" id="KW-1185">Reference proteome</keyword>
<reference evidence="1 2" key="1">
    <citation type="submission" date="2018-06" db="EMBL/GenBank/DDBJ databases">
        <title>Genomic Encyclopedia of Type Strains, Phase III (KMG-III): the genomes of soil and plant-associated and newly described type strains.</title>
        <authorList>
            <person name="Whitman W."/>
        </authorList>
    </citation>
    <scope>NUCLEOTIDE SEQUENCE [LARGE SCALE GENOMIC DNA]</scope>
    <source>
        <strain evidence="1 2">CGMCC 4.7090</strain>
    </source>
</reference>
<evidence type="ECO:0000313" key="2">
    <source>
        <dbReference type="Proteomes" id="UP000249341"/>
    </source>
</evidence>
<dbReference type="RefSeq" id="WP_111647788.1">
    <property type="nucleotide sequence ID" value="NZ_JACHWI010000003.1"/>
</dbReference>
<organism evidence="1 2">
    <name type="scientific">Actinoplanes lutulentus</name>
    <dbReference type="NCBI Taxonomy" id="1287878"/>
    <lineage>
        <taxon>Bacteria</taxon>
        <taxon>Bacillati</taxon>
        <taxon>Actinomycetota</taxon>
        <taxon>Actinomycetes</taxon>
        <taxon>Micromonosporales</taxon>
        <taxon>Micromonosporaceae</taxon>
        <taxon>Actinoplanes</taxon>
    </lineage>
</organism>